<organism evidence="1 2">
    <name type="scientific">Candidatus Woesebacteria bacterium GW2011_GWA1_39_8</name>
    <dbReference type="NCBI Taxonomy" id="1618552"/>
    <lineage>
        <taxon>Bacteria</taxon>
        <taxon>Candidatus Woeseibacteriota</taxon>
    </lineage>
</organism>
<dbReference type="EMBL" id="LBXL01000025">
    <property type="protein sequence ID" value="KKR29670.1"/>
    <property type="molecule type" value="Genomic_DNA"/>
</dbReference>
<protein>
    <submittedName>
        <fullName evidence="1">Uncharacterized protein</fullName>
    </submittedName>
</protein>
<reference evidence="1 2" key="1">
    <citation type="journal article" date="2015" name="Nature">
        <title>rRNA introns, odd ribosomes, and small enigmatic genomes across a large radiation of phyla.</title>
        <authorList>
            <person name="Brown C.T."/>
            <person name="Hug L.A."/>
            <person name="Thomas B.C."/>
            <person name="Sharon I."/>
            <person name="Castelle C.J."/>
            <person name="Singh A."/>
            <person name="Wilkins M.J."/>
            <person name="Williams K.H."/>
            <person name="Banfield J.F."/>
        </authorList>
    </citation>
    <scope>NUCLEOTIDE SEQUENCE [LARGE SCALE GENOMIC DNA]</scope>
</reference>
<comment type="caution">
    <text evidence="1">The sequence shown here is derived from an EMBL/GenBank/DDBJ whole genome shotgun (WGS) entry which is preliminary data.</text>
</comment>
<accession>A0A0G0S4P8</accession>
<gene>
    <name evidence="1" type="ORF">UT61_C0025G0002</name>
</gene>
<name>A0A0G0S4P8_9BACT</name>
<dbReference type="Proteomes" id="UP000034793">
    <property type="component" value="Unassembled WGS sequence"/>
</dbReference>
<sequence>MATTVTDSNASLYISNGGETIRVPKGQALVKNYGTTVEIIWGSSNQQSYKDDYTNFTDPSGASATIVANAIEALLDPGSVVSENVAIYGTDGSGNVQISVDATGKVNVIGTDLTNISTNTSNTAGSVSTIASTVFADNGTFTPSTSKVLVVAAEVDDTSPVSGAEGKAGALRMSTRRELYIQIRDAAGNERGLNIDASGNIAAVLAAGTANAGMIGANASPSVSITRPANVTQYAVNDVMNNTTDTVPLIFSVASANNKRGWVIGGTVISSNGAAGTLPQVDLILFSSTFTIAADNAAFAPTYAQMQTLLGRLRFNQFINRGGIGASPGSVETVFPFVPASGTTNIYGVALLQNTYTPASAETLQFVIFVEQY</sequence>
<proteinExistence type="predicted"/>
<dbReference type="AlphaFoldDB" id="A0A0G0S4P8"/>
<evidence type="ECO:0000313" key="1">
    <source>
        <dbReference type="EMBL" id="KKR29670.1"/>
    </source>
</evidence>
<evidence type="ECO:0000313" key="2">
    <source>
        <dbReference type="Proteomes" id="UP000034793"/>
    </source>
</evidence>